<evidence type="ECO:0000259" key="8">
    <source>
        <dbReference type="PROSITE" id="PS51362"/>
    </source>
</evidence>
<dbReference type="Proteomes" id="UP000183832">
    <property type="component" value="Unassembled WGS sequence"/>
</dbReference>
<evidence type="ECO:0000256" key="5">
    <source>
        <dbReference type="ARBA" id="ARBA00023157"/>
    </source>
</evidence>
<dbReference type="SMART" id="SM00204">
    <property type="entry name" value="TGFB"/>
    <property type="match status" value="1"/>
</dbReference>
<dbReference type="GO" id="GO:0005125">
    <property type="term" value="F:cytokine activity"/>
    <property type="evidence" value="ECO:0007669"/>
    <property type="project" value="TreeGrafter"/>
</dbReference>
<evidence type="ECO:0000256" key="3">
    <source>
        <dbReference type="ARBA" id="ARBA00022525"/>
    </source>
</evidence>
<evidence type="ECO:0000256" key="7">
    <source>
        <dbReference type="SAM" id="Coils"/>
    </source>
</evidence>
<name>A0A1J1I4I3_9DIPT</name>
<dbReference type="STRING" id="568069.A0A1J1I4I3"/>
<dbReference type="GO" id="GO:0008083">
    <property type="term" value="F:growth factor activity"/>
    <property type="evidence" value="ECO:0007669"/>
    <property type="project" value="UniProtKB-KW"/>
</dbReference>
<dbReference type="InterPro" id="IPR001839">
    <property type="entry name" value="TGF-b_C"/>
</dbReference>
<dbReference type="EMBL" id="CVRI01000039">
    <property type="protein sequence ID" value="CRK94500.1"/>
    <property type="molecule type" value="Genomic_DNA"/>
</dbReference>
<evidence type="ECO:0000313" key="10">
    <source>
        <dbReference type="Proteomes" id="UP000183832"/>
    </source>
</evidence>
<dbReference type="PANTHER" id="PTHR11848:SF309">
    <property type="entry name" value="INHIBIN BETA CHAIN"/>
    <property type="match status" value="1"/>
</dbReference>
<sequence>MEQIYNTRSIMQKLIECNYSVINNKTASLRWIIFCALSLINAVSCSEKLFTKDECENNPMQLLQNEKLLNFQKLENELLEKRKELDAQLHILYLENQKLERVLNDNIDFITNIDSQLEHDVPSYCVNCIGESFEGKSKNSLSSEYSRDRKDEFDSYMQSAEDQTPQLSDHKRLESIKHQILLKLGLKNKPNISTSIPKQLIFDALQRSSGLSGNLKDNLTYKSTNHRDHFQTLEKSVDTRDRGDDNKEFMESLTEDDQEVDDFYGHTREIITFGERGSSVNGHHLIEFSTSIDKQADLKLSSLKIREATLWIMVETSNTVPWHNRKQRKDFLKLNQMYLEKSFDFSTYANVPLIKNTKMKNIVKKRKRKKREKSGIRFVNIRNNSANHINFDNHNDDHIIKNSYNKSIKRKLNQVNLAFDKSFNYTSDSHEMKPTIWVFSIKSNDFNGAVPDQEFDENAHLIVSKTIAVRGVGWQKIDITSQALGWDDWIIAPLGYYANYCSGSCGGSLSRSPDTFLTYYSHVFHEVRKYNKLNGNQLCCAPLKFSSMSLIYLGPDSRVIKRDLPKMVVDECGCP</sequence>
<feature type="domain" description="TGF-beta family profile" evidence="8">
    <location>
        <begin position="475"/>
        <end position="575"/>
    </location>
</feature>
<feature type="coiled-coil region" evidence="7">
    <location>
        <begin position="64"/>
        <end position="102"/>
    </location>
</feature>
<gene>
    <name evidence="9" type="primary">putative Inhibin beta chain</name>
    <name evidence="9" type="ORF">CLUMA_CG008005</name>
</gene>
<evidence type="ECO:0000256" key="1">
    <source>
        <dbReference type="ARBA" id="ARBA00004613"/>
    </source>
</evidence>
<dbReference type="CDD" id="cd13752">
    <property type="entry name" value="TGF_beta_INHB"/>
    <property type="match status" value="1"/>
</dbReference>
<keyword evidence="10" id="KW-1185">Reference proteome</keyword>
<dbReference type="AlphaFoldDB" id="A0A1J1I4I3"/>
<dbReference type="SUPFAM" id="SSF57501">
    <property type="entry name" value="Cystine-knot cytokines"/>
    <property type="match status" value="1"/>
</dbReference>
<evidence type="ECO:0000256" key="2">
    <source>
        <dbReference type="ARBA" id="ARBA00006656"/>
    </source>
</evidence>
<dbReference type="Gene3D" id="2.10.90.10">
    <property type="entry name" value="Cystine-knot cytokines"/>
    <property type="match status" value="1"/>
</dbReference>
<keyword evidence="3" id="KW-0964">Secreted</keyword>
<evidence type="ECO:0000256" key="6">
    <source>
        <dbReference type="RuleBase" id="RU000354"/>
    </source>
</evidence>
<dbReference type="Pfam" id="PF00019">
    <property type="entry name" value="TGF_beta"/>
    <property type="match status" value="1"/>
</dbReference>
<protein>
    <submittedName>
        <fullName evidence="9">CLUMA_CG008005, isoform A</fullName>
    </submittedName>
</protein>
<dbReference type="PROSITE" id="PS00250">
    <property type="entry name" value="TGF_BETA_1"/>
    <property type="match status" value="1"/>
</dbReference>
<dbReference type="PROSITE" id="PS51362">
    <property type="entry name" value="TGF_BETA_2"/>
    <property type="match status" value="1"/>
</dbReference>
<dbReference type="InterPro" id="IPR029034">
    <property type="entry name" value="Cystine-knot_cytokine"/>
</dbReference>
<reference evidence="9 10" key="1">
    <citation type="submission" date="2015-04" db="EMBL/GenBank/DDBJ databases">
        <authorList>
            <person name="Syromyatnikov M.Y."/>
            <person name="Popov V.N."/>
        </authorList>
    </citation>
    <scope>NUCLEOTIDE SEQUENCE [LARGE SCALE GENOMIC DNA]</scope>
</reference>
<comment type="similarity">
    <text evidence="2 6">Belongs to the TGF-beta family.</text>
</comment>
<evidence type="ECO:0000256" key="4">
    <source>
        <dbReference type="ARBA" id="ARBA00023030"/>
    </source>
</evidence>
<dbReference type="OrthoDB" id="6516235at2759"/>
<proteinExistence type="inferred from homology"/>
<comment type="subcellular location">
    <subcellularLocation>
        <location evidence="1">Secreted</location>
    </subcellularLocation>
</comment>
<dbReference type="PANTHER" id="PTHR11848">
    <property type="entry name" value="TGF-BETA FAMILY"/>
    <property type="match status" value="1"/>
</dbReference>
<keyword evidence="7" id="KW-0175">Coiled coil</keyword>
<keyword evidence="5" id="KW-1015">Disulfide bond</keyword>
<dbReference type="GO" id="GO:0005615">
    <property type="term" value="C:extracellular space"/>
    <property type="evidence" value="ECO:0007669"/>
    <property type="project" value="TreeGrafter"/>
</dbReference>
<accession>A0A1J1I4I3</accession>
<dbReference type="InterPro" id="IPR015615">
    <property type="entry name" value="TGF-beta-rel"/>
</dbReference>
<keyword evidence="4 6" id="KW-0339">Growth factor</keyword>
<organism evidence="9 10">
    <name type="scientific">Clunio marinus</name>
    <dbReference type="NCBI Taxonomy" id="568069"/>
    <lineage>
        <taxon>Eukaryota</taxon>
        <taxon>Metazoa</taxon>
        <taxon>Ecdysozoa</taxon>
        <taxon>Arthropoda</taxon>
        <taxon>Hexapoda</taxon>
        <taxon>Insecta</taxon>
        <taxon>Pterygota</taxon>
        <taxon>Neoptera</taxon>
        <taxon>Endopterygota</taxon>
        <taxon>Diptera</taxon>
        <taxon>Nematocera</taxon>
        <taxon>Chironomoidea</taxon>
        <taxon>Chironomidae</taxon>
        <taxon>Clunio</taxon>
    </lineage>
</organism>
<dbReference type="Gene3D" id="2.60.120.970">
    <property type="match status" value="1"/>
</dbReference>
<dbReference type="InterPro" id="IPR017948">
    <property type="entry name" value="TGFb_CS"/>
</dbReference>
<evidence type="ECO:0000313" key="9">
    <source>
        <dbReference type="EMBL" id="CRK94500.1"/>
    </source>
</evidence>